<comment type="caution">
    <text evidence="1">The sequence shown here is derived from an EMBL/GenBank/DDBJ whole genome shotgun (WGS) entry which is preliminary data.</text>
</comment>
<gene>
    <name evidence="1" type="ORF">HKBW3S47_02482</name>
</gene>
<reference evidence="1 2" key="1">
    <citation type="journal article" date="2020" name="Front. Microbiol.">
        <title>Single-cell genomics of novel Actinobacteria with the Wood-Ljungdahl pathway discovered in a serpentinizing system.</title>
        <authorList>
            <person name="Merino N."/>
            <person name="Kawai M."/>
            <person name="Boyd E.S."/>
            <person name="Colman D.R."/>
            <person name="McGlynn S.E."/>
            <person name="Nealson K.H."/>
            <person name="Kurokawa K."/>
            <person name="Hongoh Y."/>
        </authorList>
    </citation>
    <scope>NUCLEOTIDE SEQUENCE [LARGE SCALE GENOMIC DNA]</scope>
    <source>
        <strain evidence="1 2">S47</strain>
    </source>
</reference>
<accession>A0A6V8Q7Y4</accession>
<dbReference type="EMBL" id="BLSD01000463">
    <property type="protein sequence ID" value="GFP40785.1"/>
    <property type="molecule type" value="Genomic_DNA"/>
</dbReference>
<evidence type="ECO:0000313" key="2">
    <source>
        <dbReference type="Proteomes" id="UP000569018"/>
    </source>
</evidence>
<evidence type="ECO:0000313" key="1">
    <source>
        <dbReference type="EMBL" id="GFP40785.1"/>
    </source>
</evidence>
<protein>
    <submittedName>
        <fullName evidence="1">Uncharacterized protein</fullName>
    </submittedName>
</protein>
<feature type="non-terminal residue" evidence="1">
    <location>
        <position position="84"/>
    </location>
</feature>
<organism evidence="1 2">
    <name type="scientific">Candidatus Hakubella thermalkaliphila</name>
    <dbReference type="NCBI Taxonomy" id="2754717"/>
    <lineage>
        <taxon>Bacteria</taxon>
        <taxon>Bacillati</taxon>
        <taxon>Actinomycetota</taxon>
        <taxon>Actinomycetota incertae sedis</taxon>
        <taxon>Candidatus Hakubellales</taxon>
        <taxon>Candidatus Hakubellaceae</taxon>
        <taxon>Candidatus Hakubella</taxon>
    </lineage>
</organism>
<proteinExistence type="predicted"/>
<dbReference type="AlphaFoldDB" id="A0A6V8Q7Y4"/>
<dbReference type="Proteomes" id="UP000569018">
    <property type="component" value="Unassembled WGS sequence"/>
</dbReference>
<sequence length="84" mass="9651">MVRSYYPSECHADYFDFERIEALKPAIEACGISTLSQSPMLGFHKQMDNRIKLLEEILSFRMQGVEFDNGDMYVDGHKAASDVR</sequence>
<name>A0A6V8Q7Y4_9ACTN</name>